<evidence type="ECO:0000256" key="1">
    <source>
        <dbReference type="SAM" id="MobiDB-lite"/>
    </source>
</evidence>
<organism evidence="2 3">
    <name type="scientific">Chelydra serpentina</name>
    <name type="common">Snapping turtle</name>
    <name type="synonym">Testudo serpentina</name>
    <dbReference type="NCBI Taxonomy" id="8475"/>
    <lineage>
        <taxon>Eukaryota</taxon>
        <taxon>Metazoa</taxon>
        <taxon>Chordata</taxon>
        <taxon>Craniata</taxon>
        <taxon>Vertebrata</taxon>
        <taxon>Euteleostomi</taxon>
        <taxon>Archelosauria</taxon>
        <taxon>Testudinata</taxon>
        <taxon>Testudines</taxon>
        <taxon>Cryptodira</taxon>
        <taxon>Durocryptodira</taxon>
        <taxon>Americhelydia</taxon>
        <taxon>Chelydroidea</taxon>
        <taxon>Chelydridae</taxon>
        <taxon>Chelydra</taxon>
    </lineage>
</organism>
<dbReference type="AlphaFoldDB" id="A0A8C3XNF0"/>
<evidence type="ECO:0000313" key="2">
    <source>
        <dbReference type="Ensembl" id="ENSCSRP00000012252.1"/>
    </source>
</evidence>
<feature type="region of interest" description="Disordered" evidence="1">
    <location>
        <begin position="42"/>
        <end position="61"/>
    </location>
</feature>
<evidence type="ECO:0000313" key="3">
    <source>
        <dbReference type="Proteomes" id="UP000694403"/>
    </source>
</evidence>
<dbReference type="Proteomes" id="UP000694403">
    <property type="component" value="Unplaced"/>
</dbReference>
<sequence length="130" mass="14064">RPCSSHPAVLPCSRTPLPHPGLSCCLSPVSWVMPRAGCHPRFQPGSPGTLPQESFPTGTAAPPRAMLSPVDKLALPSSVFNGRLKLTERKAGTRKNDVRAEKQQAQECWGMSSSRDRWLLTCSISCLSLV</sequence>
<reference evidence="2" key="1">
    <citation type="submission" date="2025-08" db="UniProtKB">
        <authorList>
            <consortium name="Ensembl"/>
        </authorList>
    </citation>
    <scope>IDENTIFICATION</scope>
</reference>
<accession>A0A8C3XNF0</accession>
<proteinExistence type="predicted"/>
<name>A0A8C3XNF0_CHESE</name>
<dbReference type="Ensembl" id="ENSCSRT00000012737.1">
    <property type="protein sequence ID" value="ENSCSRP00000012252.1"/>
    <property type="gene ID" value="ENSCSRG00000009205.1"/>
</dbReference>
<reference evidence="2" key="2">
    <citation type="submission" date="2025-09" db="UniProtKB">
        <authorList>
            <consortium name="Ensembl"/>
        </authorList>
    </citation>
    <scope>IDENTIFICATION</scope>
</reference>
<keyword evidence="3" id="KW-1185">Reference proteome</keyword>
<protein>
    <submittedName>
        <fullName evidence="2">Uncharacterized protein</fullName>
    </submittedName>
</protein>